<name>G7H621_9ACTN</name>
<protein>
    <submittedName>
        <fullName evidence="1">Uncharacterized protein</fullName>
    </submittedName>
</protein>
<dbReference type="RefSeq" id="WP_007323335.1">
    <property type="nucleotide sequence ID" value="NZ_BAEE01000067.1"/>
</dbReference>
<comment type="caution">
    <text evidence="1">The sequence shown here is derived from an EMBL/GenBank/DDBJ whole genome shotgun (WGS) entry which is preliminary data.</text>
</comment>
<evidence type="ECO:0000313" key="2">
    <source>
        <dbReference type="Proteomes" id="UP000035088"/>
    </source>
</evidence>
<reference evidence="1 2" key="1">
    <citation type="submission" date="2011-11" db="EMBL/GenBank/DDBJ databases">
        <title>Whole genome shotgun sequence of Gordonia araii NBRC 100433.</title>
        <authorList>
            <person name="Yoshida Y."/>
            <person name="Hosoyama A."/>
            <person name="Tsuchikane K."/>
            <person name="Katsumata H."/>
            <person name="Yamazaki S."/>
            <person name="Fujita N."/>
        </authorList>
    </citation>
    <scope>NUCLEOTIDE SEQUENCE [LARGE SCALE GENOMIC DNA]</scope>
    <source>
        <strain evidence="1 2">NBRC 100433</strain>
    </source>
</reference>
<dbReference type="AlphaFoldDB" id="G7H621"/>
<dbReference type="OrthoDB" id="10002074at2"/>
<keyword evidence="2" id="KW-1185">Reference proteome</keyword>
<proteinExistence type="predicted"/>
<accession>G7H621</accession>
<feature type="non-terminal residue" evidence="1">
    <location>
        <position position="70"/>
    </location>
</feature>
<dbReference type="Pfam" id="PF11583">
    <property type="entry name" value="AurF"/>
    <property type="match status" value="1"/>
</dbReference>
<evidence type="ECO:0000313" key="1">
    <source>
        <dbReference type="EMBL" id="GAB11260.2"/>
    </source>
</evidence>
<dbReference type="EMBL" id="BAEE01000067">
    <property type="protein sequence ID" value="GAB11260.2"/>
    <property type="molecule type" value="Genomic_DNA"/>
</dbReference>
<gene>
    <name evidence="1" type="ORF">GOARA_067_00010</name>
</gene>
<sequence length="70" mass="8104">MTSTLNPKDVHEYVPVSKANADEDYHQVLDDLSDASVHRNFDPYIDIDWDAPHMAVVPNDKRWIMSKHDP</sequence>
<dbReference type="InterPro" id="IPR025859">
    <property type="entry name" value="AurF/CmlI"/>
</dbReference>
<dbReference type="STRING" id="1073574.GOARA_067_00010"/>
<dbReference type="Proteomes" id="UP000035088">
    <property type="component" value="Unassembled WGS sequence"/>
</dbReference>
<organism evidence="1 2">
    <name type="scientific">Gordonia araii NBRC 100433</name>
    <dbReference type="NCBI Taxonomy" id="1073574"/>
    <lineage>
        <taxon>Bacteria</taxon>
        <taxon>Bacillati</taxon>
        <taxon>Actinomycetota</taxon>
        <taxon>Actinomycetes</taxon>
        <taxon>Mycobacteriales</taxon>
        <taxon>Gordoniaceae</taxon>
        <taxon>Gordonia</taxon>
    </lineage>
</organism>